<dbReference type="SUPFAM" id="SSF48371">
    <property type="entry name" value="ARM repeat"/>
    <property type="match status" value="1"/>
</dbReference>
<evidence type="ECO:0000313" key="6">
    <source>
        <dbReference type="EMBL" id="CAD7586766.1"/>
    </source>
</evidence>
<feature type="region of interest" description="Disordered" evidence="4">
    <location>
        <begin position="1"/>
        <end position="26"/>
    </location>
</feature>
<dbReference type="Pfam" id="PF12333">
    <property type="entry name" value="Ipi1_N"/>
    <property type="match status" value="1"/>
</dbReference>
<evidence type="ECO:0000256" key="2">
    <source>
        <dbReference type="ARBA" id="ARBA00006427"/>
    </source>
</evidence>
<dbReference type="AlphaFoldDB" id="A0A7R9PHM2"/>
<dbReference type="Gene3D" id="1.25.10.10">
    <property type="entry name" value="Leucine-rich Repeat Variant"/>
    <property type="match status" value="1"/>
</dbReference>
<dbReference type="InterPro" id="IPR024679">
    <property type="entry name" value="Ipi1_N"/>
</dbReference>
<reference evidence="6" key="1">
    <citation type="submission" date="2020-11" db="EMBL/GenBank/DDBJ databases">
        <authorList>
            <person name="Tran Van P."/>
        </authorList>
    </citation>
    <scope>NUCLEOTIDE SEQUENCE</scope>
</reference>
<proteinExistence type="inferred from homology"/>
<evidence type="ECO:0000256" key="4">
    <source>
        <dbReference type="SAM" id="MobiDB-lite"/>
    </source>
</evidence>
<sequence length="683" mass="77213">MGKHKKQLRLEKSKVKLKKKPLPKGQNITDTSFKTRSIVITEQFKTTDESQPLSSRKLNVKELVTRLKHYNDTVRQNAVAGLKEIIITHTESVLGSYFYSLVMAITELIVSEVMRNIRREALKLLQLIMAQVSVEKVTPFFSALQWNLNCAMTHINPKIQEDSLLLFDILLEASPSLVASGASHILPNFLNMISKLRAESQLDRTLTVNLQSKLTTVKWRIQVLTRLRYFLGAIVAQERRRLKGPESTGCRNLRWGEEGASNVTLFNPAYGELCVLPDLFRRSEGPAAGVDEIQGYVKQLMPLLFDTWLEVGPGKEAEGHQEKGTSLFSSGVKEVSFIFVKNDTFSVPVGLNEEALDLLKCISQIIYLLWDYIHLWEQKTKNETLVIWFKSMFEKDFNRYIMSGFPYTQVETSNTIKRSKKQDMFQEPSNVMSGSKTSEHNLIICHLYLCISTSPAREVAGNVSEYVKKHVTKWNSGDNNPTSEQFVKVLGCLLGERFMFWSKHKAMAVPSILEAVVSTSLGRKREIPALFHLLIHLVLDIRLKNLASSPVLQPWIASLPDLLCQPVVPSTVVKCLGKLACHNNHTFHMALLDKLPHFISKSQGNLGSVVVSGYEKDPLEGRKNLADFLYWAPELSPSTQKLLDEQLLCWDVNLASHVTELLAMRPGVKTHSTQEVQELLSVL</sequence>
<organism evidence="6">
    <name type="scientific">Timema genevievae</name>
    <name type="common">Walking stick</name>
    <dbReference type="NCBI Taxonomy" id="629358"/>
    <lineage>
        <taxon>Eukaryota</taxon>
        <taxon>Metazoa</taxon>
        <taxon>Ecdysozoa</taxon>
        <taxon>Arthropoda</taxon>
        <taxon>Hexapoda</taxon>
        <taxon>Insecta</taxon>
        <taxon>Pterygota</taxon>
        <taxon>Neoptera</taxon>
        <taxon>Polyneoptera</taxon>
        <taxon>Phasmatodea</taxon>
        <taxon>Timematodea</taxon>
        <taxon>Timematoidea</taxon>
        <taxon>Timematidae</taxon>
        <taxon>Timema</taxon>
    </lineage>
</organism>
<comment type="subcellular location">
    <subcellularLocation>
        <location evidence="1">Nucleus</location>
    </subcellularLocation>
</comment>
<comment type="similarity">
    <text evidence="2">Belongs to the IPI1/TEX10 family.</text>
</comment>
<evidence type="ECO:0000256" key="3">
    <source>
        <dbReference type="ARBA" id="ARBA00023242"/>
    </source>
</evidence>
<protein>
    <recommendedName>
        <fullName evidence="5">Pre-rRNA-processing protein Ipi1 N-terminal domain-containing protein</fullName>
    </recommendedName>
</protein>
<dbReference type="PANTHER" id="PTHR16056">
    <property type="entry name" value="REGULATOR OF MICROTUBULE DYNAMICS PROTEIN"/>
    <property type="match status" value="1"/>
</dbReference>
<evidence type="ECO:0000259" key="5">
    <source>
        <dbReference type="Pfam" id="PF12333"/>
    </source>
</evidence>
<dbReference type="InterPro" id="IPR016024">
    <property type="entry name" value="ARM-type_fold"/>
</dbReference>
<keyword evidence="3" id="KW-0539">Nucleus</keyword>
<dbReference type="EMBL" id="OE839323">
    <property type="protein sequence ID" value="CAD7586766.1"/>
    <property type="molecule type" value="Genomic_DNA"/>
</dbReference>
<dbReference type="GO" id="GO:0071339">
    <property type="term" value="C:MLL1 complex"/>
    <property type="evidence" value="ECO:0007669"/>
    <property type="project" value="TreeGrafter"/>
</dbReference>
<dbReference type="PANTHER" id="PTHR16056:SF2">
    <property type="entry name" value="TESTIS-EXPRESSED PROTEIN 10"/>
    <property type="match status" value="1"/>
</dbReference>
<accession>A0A7R9PHM2</accession>
<feature type="domain" description="Pre-rRNA-processing protein Ipi1 N-terminal" evidence="5">
    <location>
        <begin position="136"/>
        <end position="231"/>
    </location>
</feature>
<name>A0A7R9PHM2_TIMGE</name>
<dbReference type="InterPro" id="IPR011989">
    <property type="entry name" value="ARM-like"/>
</dbReference>
<evidence type="ECO:0000256" key="1">
    <source>
        <dbReference type="ARBA" id="ARBA00004123"/>
    </source>
</evidence>
<gene>
    <name evidence="6" type="ORF">TGEB3V08_LOCUS1060</name>
</gene>